<feature type="region of interest" description="Disordered" evidence="1">
    <location>
        <begin position="147"/>
        <end position="197"/>
    </location>
</feature>
<gene>
    <name evidence="2" type="ORF">K435DRAFT_798142</name>
</gene>
<organism evidence="2 3">
    <name type="scientific">Dendrothele bispora (strain CBS 962.96)</name>
    <dbReference type="NCBI Taxonomy" id="1314807"/>
    <lineage>
        <taxon>Eukaryota</taxon>
        <taxon>Fungi</taxon>
        <taxon>Dikarya</taxon>
        <taxon>Basidiomycota</taxon>
        <taxon>Agaricomycotina</taxon>
        <taxon>Agaricomycetes</taxon>
        <taxon>Agaricomycetidae</taxon>
        <taxon>Agaricales</taxon>
        <taxon>Agaricales incertae sedis</taxon>
        <taxon>Dendrothele</taxon>
    </lineage>
</organism>
<evidence type="ECO:0000313" key="3">
    <source>
        <dbReference type="Proteomes" id="UP000297245"/>
    </source>
</evidence>
<dbReference type="AlphaFoldDB" id="A0A4S8M077"/>
<reference evidence="2 3" key="1">
    <citation type="journal article" date="2019" name="Nat. Ecol. Evol.">
        <title>Megaphylogeny resolves global patterns of mushroom evolution.</title>
        <authorList>
            <person name="Varga T."/>
            <person name="Krizsan K."/>
            <person name="Foldi C."/>
            <person name="Dima B."/>
            <person name="Sanchez-Garcia M."/>
            <person name="Sanchez-Ramirez S."/>
            <person name="Szollosi G.J."/>
            <person name="Szarkandi J.G."/>
            <person name="Papp V."/>
            <person name="Albert L."/>
            <person name="Andreopoulos W."/>
            <person name="Angelini C."/>
            <person name="Antonin V."/>
            <person name="Barry K.W."/>
            <person name="Bougher N.L."/>
            <person name="Buchanan P."/>
            <person name="Buyck B."/>
            <person name="Bense V."/>
            <person name="Catcheside P."/>
            <person name="Chovatia M."/>
            <person name="Cooper J."/>
            <person name="Damon W."/>
            <person name="Desjardin D."/>
            <person name="Finy P."/>
            <person name="Geml J."/>
            <person name="Haridas S."/>
            <person name="Hughes K."/>
            <person name="Justo A."/>
            <person name="Karasinski D."/>
            <person name="Kautmanova I."/>
            <person name="Kiss B."/>
            <person name="Kocsube S."/>
            <person name="Kotiranta H."/>
            <person name="LaButti K.M."/>
            <person name="Lechner B.E."/>
            <person name="Liimatainen K."/>
            <person name="Lipzen A."/>
            <person name="Lukacs Z."/>
            <person name="Mihaltcheva S."/>
            <person name="Morgado L.N."/>
            <person name="Niskanen T."/>
            <person name="Noordeloos M.E."/>
            <person name="Ohm R.A."/>
            <person name="Ortiz-Santana B."/>
            <person name="Ovrebo C."/>
            <person name="Racz N."/>
            <person name="Riley R."/>
            <person name="Savchenko A."/>
            <person name="Shiryaev A."/>
            <person name="Soop K."/>
            <person name="Spirin V."/>
            <person name="Szebenyi C."/>
            <person name="Tomsovsky M."/>
            <person name="Tulloss R.E."/>
            <person name="Uehling J."/>
            <person name="Grigoriev I.V."/>
            <person name="Vagvolgyi C."/>
            <person name="Papp T."/>
            <person name="Martin F.M."/>
            <person name="Miettinen O."/>
            <person name="Hibbett D.S."/>
            <person name="Nagy L.G."/>
        </authorList>
    </citation>
    <scope>NUCLEOTIDE SEQUENCE [LARGE SCALE GENOMIC DNA]</scope>
    <source>
        <strain evidence="2 3">CBS 962.96</strain>
    </source>
</reference>
<protein>
    <submittedName>
        <fullName evidence="2">Uncharacterized protein</fullName>
    </submittedName>
</protein>
<dbReference type="Proteomes" id="UP000297245">
    <property type="component" value="Unassembled WGS sequence"/>
</dbReference>
<evidence type="ECO:0000313" key="2">
    <source>
        <dbReference type="EMBL" id="THU95427.1"/>
    </source>
</evidence>
<keyword evidence="3" id="KW-1185">Reference proteome</keyword>
<dbReference type="EMBL" id="ML179200">
    <property type="protein sequence ID" value="THU95427.1"/>
    <property type="molecule type" value="Genomic_DNA"/>
</dbReference>
<evidence type="ECO:0000256" key="1">
    <source>
        <dbReference type="SAM" id="MobiDB-lite"/>
    </source>
</evidence>
<name>A0A4S8M077_DENBC</name>
<feature type="compositionally biased region" description="Polar residues" evidence="1">
    <location>
        <begin position="154"/>
        <end position="163"/>
    </location>
</feature>
<accession>A0A4S8M077</accession>
<proteinExistence type="predicted"/>
<feature type="compositionally biased region" description="Polar residues" evidence="1">
    <location>
        <begin position="176"/>
        <end position="197"/>
    </location>
</feature>
<sequence>MQLMCSPLAFPLPYWLSSLITTTLLLVSLFCNVNNTAAASLLKESLFSRTCGPLPTAISTYCEAWCLDIGTLRTMGYRFDWSDTIFSFLSQLPPSLLRVRDTLWDSLAFRTDLDSLSLDWVISYTLQSAARNASFDMRRGRTNPVRAYRKCSDPSCSRSSVNGSDRCASHGGAIANNRTMDNSQSSKPRQPSLPQANVASVPVSSSTCIDSSDVASDPVILDDDVGSVDSCSPTPVPTTFANEKSLLDLYLTCPPPSESVPALACAGHVLEDWCESSLVP</sequence>